<dbReference type="EMBL" id="AMFJ01036076">
    <property type="protein sequence ID" value="EKD25400.1"/>
    <property type="molecule type" value="Genomic_DNA"/>
</dbReference>
<protein>
    <submittedName>
        <fullName evidence="2">Uncharacterized protein</fullName>
    </submittedName>
</protein>
<dbReference type="AlphaFoldDB" id="K1X5C9"/>
<keyword evidence="1" id="KW-1133">Transmembrane helix</keyword>
<accession>K1X5C9</accession>
<feature type="transmembrane region" description="Helical" evidence="1">
    <location>
        <begin position="63"/>
        <end position="81"/>
    </location>
</feature>
<reference evidence="2" key="1">
    <citation type="journal article" date="2012" name="Science">
        <title>Fermentation, hydrogen, and sulfur metabolism in multiple uncultivated bacterial phyla.</title>
        <authorList>
            <person name="Wrighton K.C."/>
            <person name="Thomas B.C."/>
            <person name="Sharon I."/>
            <person name="Miller C.S."/>
            <person name="Castelle C.J."/>
            <person name="VerBerkmoes N.C."/>
            <person name="Wilkins M.J."/>
            <person name="Hettich R.L."/>
            <person name="Lipton M.S."/>
            <person name="Williams K.H."/>
            <person name="Long P.E."/>
            <person name="Banfield J.F."/>
        </authorList>
    </citation>
    <scope>NUCLEOTIDE SEQUENCE [LARGE SCALE GENOMIC DNA]</scope>
</reference>
<evidence type="ECO:0000313" key="2">
    <source>
        <dbReference type="EMBL" id="EKD25400.1"/>
    </source>
</evidence>
<keyword evidence="1" id="KW-0812">Transmembrane</keyword>
<gene>
    <name evidence="2" type="ORF">ACD_80C00069G0004</name>
</gene>
<proteinExistence type="predicted"/>
<comment type="caution">
    <text evidence="2">The sequence shown here is derived from an EMBL/GenBank/DDBJ whole genome shotgun (WGS) entry which is preliminary data.</text>
</comment>
<feature type="transmembrane region" description="Helical" evidence="1">
    <location>
        <begin position="101"/>
        <end position="121"/>
    </location>
</feature>
<keyword evidence="1" id="KW-0472">Membrane</keyword>
<sequence length="124" mass="13913">MMKNFLHGIIFTMFGLTTLFSTFAIVVEVPSSQGQQDVIVTGPTTVQGDESTLFDTIQTINKYLRFSIGAICMGVLIYWWINLMTAQWDAAKMKEANKLLMWALVGILIAVFSYALVRIIVNLL</sequence>
<name>K1X5C9_9BACT</name>
<feature type="transmembrane region" description="Helical" evidence="1">
    <location>
        <begin position="6"/>
        <end position="27"/>
    </location>
</feature>
<evidence type="ECO:0000256" key="1">
    <source>
        <dbReference type="SAM" id="Phobius"/>
    </source>
</evidence>
<organism evidence="2">
    <name type="scientific">uncultured bacterium</name>
    <name type="common">gcode 4</name>
    <dbReference type="NCBI Taxonomy" id="1234023"/>
    <lineage>
        <taxon>Bacteria</taxon>
        <taxon>environmental samples</taxon>
    </lineage>
</organism>